<evidence type="ECO:0000256" key="1">
    <source>
        <dbReference type="ARBA" id="ARBA00004323"/>
    </source>
</evidence>
<evidence type="ECO:0000256" key="7">
    <source>
        <dbReference type="RuleBase" id="RU003832"/>
    </source>
</evidence>
<dbReference type="EC" id="2.4.1.-" evidence="7"/>
<keyword evidence="7" id="KW-0472">Membrane</keyword>
<dbReference type="Pfam" id="PF00852">
    <property type="entry name" value="Glyco_transf_10"/>
    <property type="match status" value="1"/>
</dbReference>
<accession>A0AAD9IT22</accession>
<dbReference type="GO" id="GO:0008417">
    <property type="term" value="F:fucosyltransferase activity"/>
    <property type="evidence" value="ECO:0007669"/>
    <property type="project" value="InterPro"/>
</dbReference>
<evidence type="ECO:0000259" key="8">
    <source>
        <dbReference type="Pfam" id="PF00852"/>
    </source>
</evidence>
<dbReference type="SUPFAM" id="SSF53756">
    <property type="entry name" value="UDP-Glycosyltransferase/glycogen phosphorylase"/>
    <property type="match status" value="1"/>
</dbReference>
<sequence length="128" mass="14409">MFNAQGLSSIKDLPNAKGNTQVWILLLLDAPQRFKSDLSFLGGLINWTSSYNDDVVVSDIAIPYGRYHMKVESLNMSLLSTETTTVGSLLYFKRRMVAWIVSECRLPRSQSEVINQLQKLIPVDVFGP</sequence>
<evidence type="ECO:0000256" key="5">
    <source>
        <dbReference type="ARBA" id="ARBA00022679"/>
    </source>
</evidence>
<protein>
    <recommendedName>
        <fullName evidence="7">Fucosyltransferase</fullName>
        <ecNumber evidence="7">2.4.1.-</ecNumber>
    </recommendedName>
</protein>
<dbReference type="InterPro" id="IPR038577">
    <property type="entry name" value="GT10-like_C_sf"/>
</dbReference>
<dbReference type="GO" id="GO:0032580">
    <property type="term" value="C:Golgi cisterna membrane"/>
    <property type="evidence" value="ECO:0007669"/>
    <property type="project" value="UniProtKB-SubCell"/>
</dbReference>
<feature type="domain" description="Fucosyltransferase C-terminal" evidence="8">
    <location>
        <begin position="93"/>
        <end position="127"/>
    </location>
</feature>
<dbReference type="PANTHER" id="PTHR48438:SF1">
    <property type="entry name" value="ALPHA-(1,3)-FUCOSYLTRANSFERASE C-RELATED"/>
    <property type="match status" value="1"/>
</dbReference>
<gene>
    <name evidence="9" type="ORF">LSH36_1346g00008</name>
</gene>
<evidence type="ECO:0000256" key="4">
    <source>
        <dbReference type="ARBA" id="ARBA00022676"/>
    </source>
</evidence>
<evidence type="ECO:0000256" key="3">
    <source>
        <dbReference type="ARBA" id="ARBA00008919"/>
    </source>
</evidence>
<dbReference type="InterPro" id="IPR055270">
    <property type="entry name" value="Glyco_tran_10_C"/>
</dbReference>
<name>A0AAD9IT22_9ANNE</name>
<keyword evidence="6 7" id="KW-0333">Golgi apparatus</keyword>
<feature type="non-terminal residue" evidence="9">
    <location>
        <position position="128"/>
    </location>
</feature>
<evidence type="ECO:0000313" key="10">
    <source>
        <dbReference type="Proteomes" id="UP001208570"/>
    </source>
</evidence>
<evidence type="ECO:0000256" key="6">
    <source>
        <dbReference type="ARBA" id="ARBA00023034"/>
    </source>
</evidence>
<dbReference type="GO" id="GO:0000139">
    <property type="term" value="C:Golgi membrane"/>
    <property type="evidence" value="ECO:0007669"/>
    <property type="project" value="UniProtKB-SubCell"/>
</dbReference>
<keyword evidence="4 7" id="KW-0328">Glycosyltransferase</keyword>
<comment type="subcellular location">
    <subcellularLocation>
        <location evidence="1">Golgi apparatus membrane</location>
        <topology evidence="1">Single-pass type II membrane protein</topology>
    </subcellularLocation>
    <subcellularLocation>
        <location evidence="7">Golgi apparatus</location>
        <location evidence="7">Golgi stack membrane</location>
        <topology evidence="7">Single-pass type II membrane protein</topology>
    </subcellularLocation>
</comment>
<dbReference type="Gene3D" id="3.40.50.11660">
    <property type="entry name" value="Glycosyl transferase family 10, C-terminal domain"/>
    <property type="match status" value="1"/>
</dbReference>
<evidence type="ECO:0000256" key="2">
    <source>
        <dbReference type="ARBA" id="ARBA00004922"/>
    </source>
</evidence>
<dbReference type="PANTHER" id="PTHR48438">
    <property type="entry name" value="ALPHA-(1,3)-FUCOSYLTRANSFERASE C-RELATED"/>
    <property type="match status" value="1"/>
</dbReference>
<proteinExistence type="inferred from homology"/>
<dbReference type="AlphaFoldDB" id="A0AAD9IT22"/>
<keyword evidence="10" id="KW-1185">Reference proteome</keyword>
<keyword evidence="7" id="KW-0812">Transmembrane</keyword>
<reference evidence="9" key="1">
    <citation type="journal article" date="2023" name="Mol. Biol. Evol.">
        <title>Third-Generation Sequencing Reveals the Adaptive Role of the Epigenome in Three Deep-Sea Polychaetes.</title>
        <authorList>
            <person name="Perez M."/>
            <person name="Aroh O."/>
            <person name="Sun Y."/>
            <person name="Lan Y."/>
            <person name="Juniper S.K."/>
            <person name="Young C.R."/>
            <person name="Angers B."/>
            <person name="Qian P.Y."/>
        </authorList>
    </citation>
    <scope>NUCLEOTIDE SEQUENCE</scope>
    <source>
        <strain evidence="9">P08H-3</strain>
    </source>
</reference>
<comment type="caution">
    <text evidence="9">The sequence shown here is derived from an EMBL/GenBank/DDBJ whole genome shotgun (WGS) entry which is preliminary data.</text>
</comment>
<comment type="similarity">
    <text evidence="3 7">Belongs to the glycosyltransferase 10 family.</text>
</comment>
<keyword evidence="5 7" id="KW-0808">Transferase</keyword>
<evidence type="ECO:0000313" key="9">
    <source>
        <dbReference type="EMBL" id="KAK2140457.1"/>
    </source>
</evidence>
<organism evidence="9 10">
    <name type="scientific">Paralvinella palmiformis</name>
    <dbReference type="NCBI Taxonomy" id="53620"/>
    <lineage>
        <taxon>Eukaryota</taxon>
        <taxon>Metazoa</taxon>
        <taxon>Spiralia</taxon>
        <taxon>Lophotrochozoa</taxon>
        <taxon>Annelida</taxon>
        <taxon>Polychaeta</taxon>
        <taxon>Sedentaria</taxon>
        <taxon>Canalipalpata</taxon>
        <taxon>Terebellida</taxon>
        <taxon>Terebelliformia</taxon>
        <taxon>Alvinellidae</taxon>
        <taxon>Paralvinella</taxon>
    </lineage>
</organism>
<comment type="pathway">
    <text evidence="2">Protein modification; protein glycosylation.</text>
</comment>
<dbReference type="EMBL" id="JAODUP010001346">
    <property type="protein sequence ID" value="KAK2140457.1"/>
    <property type="molecule type" value="Genomic_DNA"/>
</dbReference>
<dbReference type="Proteomes" id="UP001208570">
    <property type="component" value="Unassembled WGS sequence"/>
</dbReference>
<dbReference type="InterPro" id="IPR001503">
    <property type="entry name" value="Glyco_trans_10"/>
</dbReference>